<evidence type="ECO:0000256" key="3">
    <source>
        <dbReference type="SAM" id="SignalP"/>
    </source>
</evidence>
<feature type="compositionally biased region" description="Low complexity" evidence="1">
    <location>
        <begin position="148"/>
        <end position="168"/>
    </location>
</feature>
<dbReference type="EMBL" id="BAUL01000277">
    <property type="protein sequence ID" value="GAD99085.1"/>
    <property type="molecule type" value="Genomic_DNA"/>
</dbReference>
<feature type="compositionally biased region" description="Low complexity" evidence="1">
    <location>
        <begin position="129"/>
        <end position="141"/>
    </location>
</feature>
<evidence type="ECO:0008006" key="6">
    <source>
        <dbReference type="Google" id="ProtNLM"/>
    </source>
</evidence>
<dbReference type="Proteomes" id="UP000018001">
    <property type="component" value="Unassembled WGS sequence"/>
</dbReference>
<accession>V5I573</accession>
<dbReference type="InParanoid" id="V5I573"/>
<feature type="region of interest" description="Disordered" evidence="1">
    <location>
        <begin position="226"/>
        <end position="266"/>
    </location>
</feature>
<keyword evidence="2" id="KW-0812">Transmembrane</keyword>
<dbReference type="AlphaFoldDB" id="V5I573"/>
<dbReference type="eggNOG" id="ENOG502RM81">
    <property type="taxonomic scope" value="Eukaryota"/>
</dbReference>
<name>V5I573_BYSSN</name>
<proteinExistence type="predicted"/>
<keyword evidence="2" id="KW-1133">Transmembrane helix</keyword>
<feature type="signal peptide" evidence="3">
    <location>
        <begin position="1"/>
        <end position="18"/>
    </location>
</feature>
<sequence>MTFSVWYCWFLFFLPAYSDYYFINPPSISSNDPESPYYSASSGIVVARGEEFPIKWSVTDSDSRIVDLYLMDMDGFFGPQNINWTVDNEGNYDQYGEFYFLLTFAANSSATAAVSRSFNITMKSTTTSIPASTSLTTSSATQAIRTESSSSSTSSPSTTLSQSQSPGQISKGAKIGIGVAIPVAVIAGIAAGFLFARRSRGKPHEELRKQPLEHQNQTSYIAVPTAELPDTSPEVPYGSAELPSTSGVTPHRSIEMPVSTPDKHFS</sequence>
<evidence type="ECO:0000313" key="4">
    <source>
        <dbReference type="EMBL" id="GAD99085.1"/>
    </source>
</evidence>
<evidence type="ECO:0000256" key="2">
    <source>
        <dbReference type="SAM" id="Phobius"/>
    </source>
</evidence>
<feature type="transmembrane region" description="Helical" evidence="2">
    <location>
        <begin position="175"/>
        <end position="196"/>
    </location>
</feature>
<protein>
    <recommendedName>
        <fullName evidence="6">Mid2 domain-containing protein</fullName>
    </recommendedName>
</protein>
<organism evidence="4 5">
    <name type="scientific">Byssochlamys spectabilis (strain No. 5 / NBRC 109023)</name>
    <name type="common">Paecilomyces variotii</name>
    <dbReference type="NCBI Taxonomy" id="1356009"/>
    <lineage>
        <taxon>Eukaryota</taxon>
        <taxon>Fungi</taxon>
        <taxon>Dikarya</taxon>
        <taxon>Ascomycota</taxon>
        <taxon>Pezizomycotina</taxon>
        <taxon>Eurotiomycetes</taxon>
        <taxon>Eurotiomycetidae</taxon>
        <taxon>Eurotiales</taxon>
        <taxon>Thermoascaceae</taxon>
        <taxon>Paecilomyces</taxon>
    </lineage>
</organism>
<feature type="chain" id="PRO_5004736327" description="Mid2 domain-containing protein" evidence="3">
    <location>
        <begin position="19"/>
        <end position="266"/>
    </location>
</feature>
<evidence type="ECO:0000313" key="5">
    <source>
        <dbReference type="Proteomes" id="UP000018001"/>
    </source>
</evidence>
<keyword evidence="2" id="KW-0472">Membrane</keyword>
<evidence type="ECO:0000256" key="1">
    <source>
        <dbReference type="SAM" id="MobiDB-lite"/>
    </source>
</evidence>
<keyword evidence="5" id="KW-1185">Reference proteome</keyword>
<dbReference type="HOGENOM" id="CLU_1045846_0_0_1"/>
<gene>
    <name evidence="4" type="ORF">PVAR5_7791</name>
</gene>
<reference evidence="5" key="1">
    <citation type="journal article" date="2014" name="Genome Announc.">
        <title>Draft genome sequence of the formaldehyde-resistant fungus Byssochlamys spectabilis No. 5 (anamorph Paecilomyces variotii No. 5) (NBRC109023).</title>
        <authorList>
            <person name="Oka T."/>
            <person name="Ekino K."/>
            <person name="Fukuda K."/>
            <person name="Nomura Y."/>
        </authorList>
    </citation>
    <scope>NUCLEOTIDE SEQUENCE [LARGE SCALE GENOMIC DNA]</scope>
    <source>
        <strain evidence="5">No. 5 / NBRC 109023</strain>
    </source>
</reference>
<keyword evidence="3" id="KW-0732">Signal</keyword>
<comment type="caution">
    <text evidence="4">The sequence shown here is derived from an EMBL/GenBank/DDBJ whole genome shotgun (WGS) entry which is preliminary data.</text>
</comment>
<feature type="region of interest" description="Disordered" evidence="1">
    <location>
        <begin position="129"/>
        <end position="168"/>
    </location>
</feature>